<reference evidence="2 3" key="1">
    <citation type="submission" date="2021-06" db="EMBL/GenBank/DDBJ databases">
        <title>Caerostris extrusa draft genome.</title>
        <authorList>
            <person name="Kono N."/>
            <person name="Arakawa K."/>
        </authorList>
    </citation>
    <scope>NUCLEOTIDE SEQUENCE [LARGE SCALE GENOMIC DNA]</scope>
</reference>
<feature type="non-terminal residue" evidence="2">
    <location>
        <position position="1"/>
    </location>
</feature>
<protein>
    <submittedName>
        <fullName evidence="2">Uncharacterized protein</fullName>
    </submittedName>
</protein>
<keyword evidence="3" id="KW-1185">Reference proteome</keyword>
<sequence>SSPFWSSSPSWPPPWPSGPTTAATTTPTPLCTHTPTTTASLLSPTSGNEHFSTNHDRNDYGLMTDT</sequence>
<feature type="region of interest" description="Disordered" evidence="1">
    <location>
        <begin position="1"/>
        <end position="66"/>
    </location>
</feature>
<comment type="caution">
    <text evidence="2">The sequence shown here is derived from an EMBL/GenBank/DDBJ whole genome shotgun (WGS) entry which is preliminary data.</text>
</comment>
<dbReference type="EMBL" id="BPLR01018982">
    <property type="protein sequence ID" value="GIZ03663.1"/>
    <property type="molecule type" value="Genomic_DNA"/>
</dbReference>
<evidence type="ECO:0000313" key="2">
    <source>
        <dbReference type="EMBL" id="GIZ03663.1"/>
    </source>
</evidence>
<name>A0AAV4Y9A0_CAEEX</name>
<accession>A0AAV4Y9A0</accession>
<organism evidence="2 3">
    <name type="scientific">Caerostris extrusa</name>
    <name type="common">Bark spider</name>
    <name type="synonym">Caerostris bankana</name>
    <dbReference type="NCBI Taxonomy" id="172846"/>
    <lineage>
        <taxon>Eukaryota</taxon>
        <taxon>Metazoa</taxon>
        <taxon>Ecdysozoa</taxon>
        <taxon>Arthropoda</taxon>
        <taxon>Chelicerata</taxon>
        <taxon>Arachnida</taxon>
        <taxon>Araneae</taxon>
        <taxon>Araneomorphae</taxon>
        <taxon>Entelegynae</taxon>
        <taxon>Araneoidea</taxon>
        <taxon>Araneidae</taxon>
        <taxon>Caerostris</taxon>
    </lineage>
</organism>
<evidence type="ECO:0000313" key="3">
    <source>
        <dbReference type="Proteomes" id="UP001054945"/>
    </source>
</evidence>
<evidence type="ECO:0000256" key="1">
    <source>
        <dbReference type="SAM" id="MobiDB-lite"/>
    </source>
</evidence>
<dbReference type="AlphaFoldDB" id="A0AAV4Y9A0"/>
<gene>
    <name evidence="2" type="ORF">CEXT_498801</name>
</gene>
<dbReference type="Proteomes" id="UP001054945">
    <property type="component" value="Unassembled WGS sequence"/>
</dbReference>
<feature type="compositionally biased region" description="Low complexity" evidence="1">
    <location>
        <begin position="18"/>
        <end position="46"/>
    </location>
</feature>
<proteinExistence type="predicted"/>